<dbReference type="SUPFAM" id="SSF51735">
    <property type="entry name" value="NAD(P)-binding Rossmann-fold domains"/>
    <property type="match status" value="1"/>
</dbReference>
<dbReference type="PANTHER" id="PTHR15020:SF50">
    <property type="entry name" value="UPF0659 PROTEIN YMR090W"/>
    <property type="match status" value="1"/>
</dbReference>
<dbReference type="STRING" id="467200.SSRG_00900"/>
<dbReference type="Proteomes" id="UP000002968">
    <property type="component" value="Unassembled WGS sequence"/>
</dbReference>
<dbReference type="InterPro" id="IPR016040">
    <property type="entry name" value="NAD(P)-bd_dom"/>
</dbReference>
<feature type="compositionally biased region" description="Basic and acidic residues" evidence="1">
    <location>
        <begin position="223"/>
        <end position="254"/>
    </location>
</feature>
<gene>
    <name evidence="3" type="ORF">SSRG_00900</name>
</gene>
<name>D9XNE3_9ACTN</name>
<feature type="region of interest" description="Disordered" evidence="1">
    <location>
        <begin position="222"/>
        <end position="264"/>
    </location>
</feature>
<evidence type="ECO:0000256" key="1">
    <source>
        <dbReference type="SAM" id="MobiDB-lite"/>
    </source>
</evidence>
<reference evidence="3" key="1">
    <citation type="submission" date="2009-02" db="EMBL/GenBank/DDBJ databases">
        <title>Annotation of Streptomyces griseoflavus strain Tu4000.</title>
        <authorList>
            <consortium name="The Broad Institute Genome Sequencing Platform"/>
            <consortium name="Broad Institute Microbial Sequencing Center"/>
            <person name="Fischbach M."/>
            <person name="Godfrey P."/>
            <person name="Ward D."/>
            <person name="Young S."/>
            <person name="Zeng Q."/>
            <person name="Koehrsen M."/>
            <person name="Alvarado L."/>
            <person name="Berlin A.M."/>
            <person name="Bochicchio J."/>
            <person name="Borenstein D."/>
            <person name="Chapman S.B."/>
            <person name="Chen Z."/>
            <person name="Engels R."/>
            <person name="Freedman E."/>
            <person name="Gellesch M."/>
            <person name="Goldberg J."/>
            <person name="Griggs A."/>
            <person name="Gujja S."/>
            <person name="Heilman E.R."/>
            <person name="Heiman D.I."/>
            <person name="Hepburn T.A."/>
            <person name="Howarth C."/>
            <person name="Jen D."/>
            <person name="Larson L."/>
            <person name="Lewis B."/>
            <person name="Mehta T."/>
            <person name="Park D."/>
            <person name="Pearson M."/>
            <person name="Richards J."/>
            <person name="Roberts A."/>
            <person name="Saif S."/>
            <person name="Shea T.D."/>
            <person name="Shenoy N."/>
            <person name="Sisk P."/>
            <person name="Stolte C."/>
            <person name="Sykes S.N."/>
            <person name="Thomson T."/>
            <person name="Walk T."/>
            <person name="White J."/>
            <person name="Yandava C."/>
            <person name="Straight P."/>
            <person name="Clardy J."/>
            <person name="Hung D."/>
            <person name="Kolter R."/>
            <person name="Mekalanos J."/>
            <person name="Walker S."/>
            <person name="Walsh C.T."/>
            <person name="Wieland-Brown L.C."/>
            <person name="Haas B."/>
            <person name="Nusbaum C."/>
            <person name="Birren B."/>
        </authorList>
    </citation>
    <scope>NUCLEOTIDE SEQUENCE [LARGE SCALE GENOMIC DNA]</scope>
    <source>
        <strain evidence="3">Tu4000</strain>
    </source>
</reference>
<keyword evidence="4" id="KW-1185">Reference proteome</keyword>
<dbReference type="InterPro" id="IPR036291">
    <property type="entry name" value="NAD(P)-bd_dom_sf"/>
</dbReference>
<dbReference type="HOGENOM" id="CLU_025711_0_3_11"/>
<evidence type="ECO:0000313" key="3">
    <source>
        <dbReference type="EMBL" id="EFL38096.1"/>
    </source>
</evidence>
<sequence length="264" mass="28063">MTQPAPSDINRVLLIGGTGSIGRLVAARLLDLGRLPRVLTRDPARARRSLPAGVEVVAGELADPTAVRAAVAGVDAVVMTHGAPYGSGDYAAVDYGAVPAVLDALDGHRLPVVLMSSIGVTATGGQSRELLEWKRRGERLLRASGLPYTIVRPGWFDAGSSSHQQVDLRQGDLTEYGPVRRDHVAETIVQALLTPSARGRTVEVFSADGPIITDWAGAFLAAEPDRPGDLDGARDRPGPRPEAEPERVRTDLQRHAHIPPTPDI</sequence>
<dbReference type="PANTHER" id="PTHR15020">
    <property type="entry name" value="FLAVIN REDUCTASE-RELATED"/>
    <property type="match status" value="1"/>
</dbReference>
<dbReference type="eggNOG" id="COG0702">
    <property type="taxonomic scope" value="Bacteria"/>
</dbReference>
<organism evidence="3 4">
    <name type="scientific">Streptomyces griseoflavus Tu4000</name>
    <dbReference type="NCBI Taxonomy" id="467200"/>
    <lineage>
        <taxon>Bacteria</taxon>
        <taxon>Bacillati</taxon>
        <taxon>Actinomycetota</taxon>
        <taxon>Actinomycetes</taxon>
        <taxon>Kitasatosporales</taxon>
        <taxon>Streptomycetaceae</taxon>
        <taxon>Streptomyces</taxon>
    </lineage>
</organism>
<dbReference type="CDD" id="cd05243">
    <property type="entry name" value="SDR_a5"/>
    <property type="match status" value="1"/>
</dbReference>
<evidence type="ECO:0000313" key="4">
    <source>
        <dbReference type="Proteomes" id="UP000002968"/>
    </source>
</evidence>
<dbReference type="Pfam" id="PF13460">
    <property type="entry name" value="NAD_binding_10"/>
    <property type="match status" value="1"/>
</dbReference>
<accession>D9XNE3</accession>
<dbReference type="Gene3D" id="3.40.50.720">
    <property type="entry name" value="NAD(P)-binding Rossmann-like Domain"/>
    <property type="match status" value="1"/>
</dbReference>
<dbReference type="AlphaFoldDB" id="D9XNE3"/>
<proteinExistence type="predicted"/>
<evidence type="ECO:0000259" key="2">
    <source>
        <dbReference type="Pfam" id="PF13460"/>
    </source>
</evidence>
<dbReference type="OrthoDB" id="5510591at2"/>
<protein>
    <submittedName>
        <fullName evidence="3">NAD-dependent epimerase/dehydratase</fullName>
    </submittedName>
</protein>
<dbReference type="RefSeq" id="WP_004922967.1">
    <property type="nucleotide sequence ID" value="NZ_GG657758.1"/>
</dbReference>
<dbReference type="EMBL" id="GG657758">
    <property type="protein sequence ID" value="EFL38096.1"/>
    <property type="molecule type" value="Genomic_DNA"/>
</dbReference>
<feature type="domain" description="NAD(P)-binding" evidence="2">
    <location>
        <begin position="16"/>
        <end position="195"/>
    </location>
</feature>